<dbReference type="GO" id="GO:0003677">
    <property type="term" value="F:DNA binding"/>
    <property type="evidence" value="ECO:0007669"/>
    <property type="project" value="UniProtKB-KW"/>
</dbReference>
<evidence type="ECO:0000256" key="4">
    <source>
        <dbReference type="ARBA" id="ARBA00023242"/>
    </source>
</evidence>
<dbReference type="Gene3D" id="4.10.240.10">
    <property type="entry name" value="Zn(2)-C6 fungal-type DNA-binding domain"/>
    <property type="match status" value="1"/>
</dbReference>
<proteinExistence type="predicted"/>
<dbReference type="GO" id="GO:0005634">
    <property type="term" value="C:nucleus"/>
    <property type="evidence" value="ECO:0007669"/>
    <property type="project" value="UniProtKB-SubCell"/>
</dbReference>
<keyword evidence="2" id="KW-0479">Metal-binding</keyword>
<feature type="region of interest" description="Disordered" evidence="5">
    <location>
        <begin position="48"/>
        <end position="76"/>
    </location>
</feature>
<dbReference type="OrthoDB" id="5394557at2759"/>
<feature type="region of interest" description="Disordered" evidence="5">
    <location>
        <begin position="149"/>
        <end position="172"/>
    </location>
</feature>
<keyword evidence="3" id="KW-0238">DNA-binding</keyword>
<dbReference type="SMART" id="SM00066">
    <property type="entry name" value="GAL4"/>
    <property type="match status" value="1"/>
</dbReference>
<dbReference type="Pfam" id="PF00172">
    <property type="entry name" value="Zn_clus"/>
    <property type="match status" value="1"/>
</dbReference>
<protein>
    <submittedName>
        <fullName evidence="7">28193_t:CDS:1</fullName>
    </submittedName>
</protein>
<accession>A0A9N9AYE0</accession>
<dbReference type="GO" id="GO:0008270">
    <property type="term" value="F:zinc ion binding"/>
    <property type="evidence" value="ECO:0007669"/>
    <property type="project" value="InterPro"/>
</dbReference>
<dbReference type="InterPro" id="IPR001138">
    <property type="entry name" value="Zn2Cys6_DnaBD"/>
</dbReference>
<dbReference type="PROSITE" id="PS50048">
    <property type="entry name" value="ZN2_CY6_FUNGAL_2"/>
    <property type="match status" value="1"/>
</dbReference>
<sequence length="290" mass="31730">MGKARKTSRKNVTRSCLTCKKKKVKCTGHLGPKPCENCKKRNISADDCIFEPPTRRGPQKKKEVIDSNDPPESFTDNEEVDAFLQFDDISSESSSQSTTSQDLELLPSPATETLAVIPITQDIHTVTHYLLLATVTRYIFLPGQYTPAPNPGQYSPGQPAPNAPNPGQYTLAPNPDSLFQDNLPQNTWDLAQTVTLSPGPFVGAPSLCDFQDVPCSGPPGVLPAWEALEVTGLVTPENEFDEYSDTMNAISNVDTANAYSHLNETTDDNMQPFNETYSPGGHYQDDNATF</sequence>
<dbReference type="InterPro" id="IPR050987">
    <property type="entry name" value="AtrR-like"/>
</dbReference>
<feature type="domain" description="Zn(2)-C6 fungal-type" evidence="6">
    <location>
        <begin position="15"/>
        <end position="50"/>
    </location>
</feature>
<keyword evidence="8" id="KW-1185">Reference proteome</keyword>
<evidence type="ECO:0000256" key="3">
    <source>
        <dbReference type="ARBA" id="ARBA00023125"/>
    </source>
</evidence>
<evidence type="ECO:0000256" key="5">
    <source>
        <dbReference type="SAM" id="MobiDB-lite"/>
    </source>
</evidence>
<dbReference type="PANTHER" id="PTHR46910:SF3">
    <property type="entry name" value="HALOTOLERANCE PROTEIN 9-RELATED"/>
    <property type="match status" value="1"/>
</dbReference>
<dbReference type="SUPFAM" id="SSF57701">
    <property type="entry name" value="Zn2/Cys6 DNA-binding domain"/>
    <property type="match status" value="1"/>
</dbReference>
<keyword evidence="4" id="KW-0539">Nucleus</keyword>
<organism evidence="7 8">
    <name type="scientific">Dentiscutata erythropus</name>
    <dbReference type="NCBI Taxonomy" id="1348616"/>
    <lineage>
        <taxon>Eukaryota</taxon>
        <taxon>Fungi</taxon>
        <taxon>Fungi incertae sedis</taxon>
        <taxon>Mucoromycota</taxon>
        <taxon>Glomeromycotina</taxon>
        <taxon>Glomeromycetes</taxon>
        <taxon>Diversisporales</taxon>
        <taxon>Gigasporaceae</taxon>
        <taxon>Dentiscutata</taxon>
    </lineage>
</organism>
<dbReference type="PANTHER" id="PTHR46910">
    <property type="entry name" value="TRANSCRIPTION FACTOR PDR1"/>
    <property type="match status" value="1"/>
</dbReference>
<dbReference type="InterPro" id="IPR036864">
    <property type="entry name" value="Zn2-C6_fun-type_DNA-bd_sf"/>
</dbReference>
<dbReference type="AlphaFoldDB" id="A0A9N9AYE0"/>
<comment type="subcellular location">
    <subcellularLocation>
        <location evidence="1">Nucleus</location>
    </subcellularLocation>
</comment>
<dbReference type="Proteomes" id="UP000789405">
    <property type="component" value="Unassembled WGS sequence"/>
</dbReference>
<evidence type="ECO:0000259" key="6">
    <source>
        <dbReference type="PROSITE" id="PS50048"/>
    </source>
</evidence>
<dbReference type="EMBL" id="CAJVPY010002063">
    <property type="protein sequence ID" value="CAG8547094.1"/>
    <property type="molecule type" value="Genomic_DNA"/>
</dbReference>
<evidence type="ECO:0000313" key="7">
    <source>
        <dbReference type="EMBL" id="CAG8547094.1"/>
    </source>
</evidence>
<reference evidence="7" key="1">
    <citation type="submission" date="2021-06" db="EMBL/GenBank/DDBJ databases">
        <authorList>
            <person name="Kallberg Y."/>
            <person name="Tangrot J."/>
            <person name="Rosling A."/>
        </authorList>
    </citation>
    <scope>NUCLEOTIDE SEQUENCE</scope>
    <source>
        <strain evidence="7">MA453B</strain>
    </source>
</reference>
<evidence type="ECO:0000256" key="1">
    <source>
        <dbReference type="ARBA" id="ARBA00004123"/>
    </source>
</evidence>
<name>A0A9N9AYE0_9GLOM</name>
<dbReference type="GO" id="GO:0000981">
    <property type="term" value="F:DNA-binding transcription factor activity, RNA polymerase II-specific"/>
    <property type="evidence" value="ECO:0007669"/>
    <property type="project" value="InterPro"/>
</dbReference>
<evidence type="ECO:0000313" key="8">
    <source>
        <dbReference type="Proteomes" id="UP000789405"/>
    </source>
</evidence>
<gene>
    <name evidence="7" type="ORF">DERYTH_LOCUS5084</name>
</gene>
<evidence type="ECO:0000256" key="2">
    <source>
        <dbReference type="ARBA" id="ARBA00022723"/>
    </source>
</evidence>
<comment type="caution">
    <text evidence="7">The sequence shown here is derived from an EMBL/GenBank/DDBJ whole genome shotgun (WGS) entry which is preliminary data.</text>
</comment>